<name>A0ACC0W4S4_9STRA</name>
<dbReference type="EMBL" id="CM047583">
    <property type="protein sequence ID" value="KAI9912711.1"/>
    <property type="molecule type" value="Genomic_DNA"/>
</dbReference>
<proteinExistence type="predicted"/>
<accession>A0ACC0W4S4</accession>
<protein>
    <submittedName>
        <fullName evidence="1">Uncharacterized protein</fullName>
    </submittedName>
</protein>
<dbReference type="Proteomes" id="UP001163321">
    <property type="component" value="Chromosome 4"/>
</dbReference>
<evidence type="ECO:0000313" key="1">
    <source>
        <dbReference type="EMBL" id="KAI9912711.1"/>
    </source>
</evidence>
<reference evidence="1 2" key="1">
    <citation type="journal article" date="2022" name="bioRxiv">
        <title>The genome of the oomycete Peronosclerospora sorghi, a cosmopolitan pathogen of maize and sorghum, is inflated with dispersed pseudogenes.</title>
        <authorList>
            <person name="Fletcher K."/>
            <person name="Martin F."/>
            <person name="Isakeit T."/>
            <person name="Cavanaugh K."/>
            <person name="Magill C."/>
            <person name="Michelmore R."/>
        </authorList>
    </citation>
    <scope>NUCLEOTIDE SEQUENCE [LARGE SCALE GENOMIC DNA]</scope>
    <source>
        <strain evidence="1">P6</strain>
    </source>
</reference>
<gene>
    <name evidence="1" type="ORF">PsorP6_005161</name>
</gene>
<comment type="caution">
    <text evidence="1">The sequence shown here is derived from an EMBL/GenBank/DDBJ whole genome shotgun (WGS) entry which is preliminary data.</text>
</comment>
<sequence length="255" mass="29636">MKQTSSIHEYVVKLQDLHSKTKLTIADRDPRFYFRHGICAETMGSPPRTQGQKNTPRQNQDASQFLGKSWKRTMGKNNVQNSPSSGNDDWKKHETCHTCKKKDTPSACIQPAGKEEERVDIHRQRLKSEWHLRTTSRRLESQCARSGDRYDGVRSWLRPDGHLPRRSAELILEVPDFRQGSRQPEIDLKTLRLSPRLEAVPEEPLRLRNLTVNHVRVAANRRLARVNQSREIYNFYRHRGYNGDFGQTSSSPLRN</sequence>
<evidence type="ECO:0000313" key="2">
    <source>
        <dbReference type="Proteomes" id="UP001163321"/>
    </source>
</evidence>
<organism evidence="1 2">
    <name type="scientific">Peronosclerospora sorghi</name>
    <dbReference type="NCBI Taxonomy" id="230839"/>
    <lineage>
        <taxon>Eukaryota</taxon>
        <taxon>Sar</taxon>
        <taxon>Stramenopiles</taxon>
        <taxon>Oomycota</taxon>
        <taxon>Peronosporomycetes</taxon>
        <taxon>Peronosporales</taxon>
        <taxon>Peronosporaceae</taxon>
        <taxon>Peronosclerospora</taxon>
    </lineage>
</organism>
<keyword evidence="2" id="KW-1185">Reference proteome</keyword>